<keyword evidence="2 8" id="KW-0813">Transport</keyword>
<dbReference type="AlphaFoldDB" id="A4C6Q7"/>
<dbReference type="Gene3D" id="2.170.130.10">
    <property type="entry name" value="TonB-dependent receptor, plug domain"/>
    <property type="match status" value="1"/>
</dbReference>
<dbReference type="RefSeq" id="WP_009837535.1">
    <property type="nucleotide sequence ID" value="NZ_AAOH01000002.1"/>
</dbReference>
<comment type="caution">
    <text evidence="13">The sequence shown here is derived from an EMBL/GenBank/DDBJ whole genome shotgun (WGS) entry which is preliminary data.</text>
</comment>
<organism evidence="13 14">
    <name type="scientific">Pseudoalteromonas tunicata D2</name>
    <dbReference type="NCBI Taxonomy" id="87626"/>
    <lineage>
        <taxon>Bacteria</taxon>
        <taxon>Pseudomonadati</taxon>
        <taxon>Pseudomonadota</taxon>
        <taxon>Gammaproteobacteria</taxon>
        <taxon>Alteromonadales</taxon>
        <taxon>Pseudoalteromonadaceae</taxon>
        <taxon>Pseudoalteromonas</taxon>
    </lineage>
</organism>
<dbReference type="PANTHER" id="PTHR47234">
    <property type="match status" value="1"/>
</dbReference>
<evidence type="ECO:0000313" key="14">
    <source>
        <dbReference type="Proteomes" id="UP000006201"/>
    </source>
</evidence>
<protein>
    <recommendedName>
        <fullName evidence="15">TonB-dependent receptor</fullName>
    </recommendedName>
</protein>
<gene>
    <name evidence="13" type="ORF">PTD2_12614</name>
</gene>
<dbReference type="EMBL" id="AAOH01000002">
    <property type="protein sequence ID" value="EAR29661.1"/>
    <property type="molecule type" value="Genomic_DNA"/>
</dbReference>
<evidence type="ECO:0008006" key="15">
    <source>
        <dbReference type="Google" id="ProtNLM"/>
    </source>
</evidence>
<evidence type="ECO:0000256" key="10">
    <source>
        <dbReference type="SAM" id="SignalP"/>
    </source>
</evidence>
<comment type="similarity">
    <text evidence="8 9">Belongs to the TonB-dependent receptor family.</text>
</comment>
<keyword evidence="7 8" id="KW-0998">Cell outer membrane</keyword>
<evidence type="ECO:0000256" key="5">
    <source>
        <dbReference type="ARBA" id="ARBA00023077"/>
    </source>
</evidence>
<dbReference type="Pfam" id="PF00593">
    <property type="entry name" value="TonB_dep_Rec_b-barrel"/>
    <property type="match status" value="1"/>
</dbReference>
<feature type="signal peptide" evidence="10">
    <location>
        <begin position="1"/>
        <end position="31"/>
    </location>
</feature>
<dbReference type="HOGENOM" id="CLU_010745_0_0_6"/>
<evidence type="ECO:0000256" key="1">
    <source>
        <dbReference type="ARBA" id="ARBA00004571"/>
    </source>
</evidence>
<accession>A4C6Q7</accession>
<dbReference type="Gene3D" id="2.40.170.20">
    <property type="entry name" value="TonB-dependent receptor, beta-barrel domain"/>
    <property type="match status" value="1"/>
</dbReference>
<dbReference type="InterPro" id="IPR012910">
    <property type="entry name" value="Plug_dom"/>
</dbReference>
<dbReference type="OrthoDB" id="176248at2"/>
<evidence type="ECO:0000256" key="8">
    <source>
        <dbReference type="PROSITE-ProRule" id="PRU01360"/>
    </source>
</evidence>
<evidence type="ECO:0000256" key="2">
    <source>
        <dbReference type="ARBA" id="ARBA00022448"/>
    </source>
</evidence>
<dbReference type="InterPro" id="IPR037066">
    <property type="entry name" value="Plug_dom_sf"/>
</dbReference>
<dbReference type="Proteomes" id="UP000006201">
    <property type="component" value="Unassembled WGS sequence"/>
</dbReference>
<comment type="subcellular location">
    <subcellularLocation>
        <location evidence="1 8">Cell outer membrane</location>
        <topology evidence="1 8">Multi-pass membrane protein</topology>
    </subcellularLocation>
</comment>
<dbReference type="InterPro" id="IPR039426">
    <property type="entry name" value="TonB-dep_rcpt-like"/>
</dbReference>
<dbReference type="InterPro" id="IPR036942">
    <property type="entry name" value="Beta-barrel_TonB_sf"/>
</dbReference>
<evidence type="ECO:0000259" key="11">
    <source>
        <dbReference type="Pfam" id="PF00593"/>
    </source>
</evidence>
<dbReference type="STRING" id="87626.PTD2_12614"/>
<dbReference type="GO" id="GO:0009279">
    <property type="term" value="C:cell outer membrane"/>
    <property type="evidence" value="ECO:0007669"/>
    <property type="project" value="UniProtKB-SubCell"/>
</dbReference>
<evidence type="ECO:0000256" key="6">
    <source>
        <dbReference type="ARBA" id="ARBA00023136"/>
    </source>
</evidence>
<feature type="domain" description="TonB-dependent receptor plug" evidence="12">
    <location>
        <begin position="59"/>
        <end position="166"/>
    </location>
</feature>
<evidence type="ECO:0000256" key="4">
    <source>
        <dbReference type="ARBA" id="ARBA00022692"/>
    </source>
</evidence>
<dbReference type="InterPro" id="IPR000531">
    <property type="entry name" value="Beta-barrel_TonB"/>
</dbReference>
<evidence type="ECO:0000259" key="12">
    <source>
        <dbReference type="Pfam" id="PF07715"/>
    </source>
</evidence>
<feature type="domain" description="TonB-dependent receptor-like beta-barrel" evidence="11">
    <location>
        <begin position="451"/>
        <end position="946"/>
    </location>
</feature>
<proteinExistence type="inferred from homology"/>
<dbReference type="SUPFAM" id="SSF56935">
    <property type="entry name" value="Porins"/>
    <property type="match status" value="1"/>
</dbReference>
<keyword evidence="10" id="KW-0732">Signal</keyword>
<keyword evidence="3 8" id="KW-1134">Transmembrane beta strand</keyword>
<dbReference type="Pfam" id="PF07715">
    <property type="entry name" value="Plug"/>
    <property type="match status" value="1"/>
</dbReference>
<evidence type="ECO:0000256" key="9">
    <source>
        <dbReference type="RuleBase" id="RU003357"/>
    </source>
</evidence>
<reference evidence="13 14" key="1">
    <citation type="submission" date="2006-02" db="EMBL/GenBank/DDBJ databases">
        <authorList>
            <person name="Moran M.A."/>
            <person name="Kjelleberg S."/>
            <person name="Egan S."/>
            <person name="Saunders N."/>
            <person name="Thomas T."/>
            <person name="Ferriera S."/>
            <person name="Johnson J."/>
            <person name="Kravitz S."/>
            <person name="Halpern A."/>
            <person name="Remington K."/>
            <person name="Beeson K."/>
            <person name="Tran B."/>
            <person name="Rogers Y.-H."/>
            <person name="Friedman R."/>
            <person name="Venter J.C."/>
        </authorList>
    </citation>
    <scope>NUCLEOTIDE SEQUENCE [LARGE SCALE GENOMIC DNA]</scope>
    <source>
        <strain evidence="13 14">D2</strain>
    </source>
</reference>
<keyword evidence="6 8" id="KW-0472">Membrane</keyword>
<dbReference type="PROSITE" id="PS52016">
    <property type="entry name" value="TONB_DEPENDENT_REC_3"/>
    <property type="match status" value="1"/>
</dbReference>
<feature type="chain" id="PRO_5002666959" description="TonB-dependent receptor" evidence="10">
    <location>
        <begin position="32"/>
        <end position="988"/>
    </location>
</feature>
<name>A4C6Q7_9GAMM</name>
<keyword evidence="4 8" id="KW-0812">Transmembrane</keyword>
<evidence type="ECO:0000256" key="7">
    <source>
        <dbReference type="ARBA" id="ARBA00023237"/>
    </source>
</evidence>
<evidence type="ECO:0000256" key="3">
    <source>
        <dbReference type="ARBA" id="ARBA00022452"/>
    </source>
</evidence>
<dbReference type="eggNOG" id="COG4206">
    <property type="taxonomic scope" value="Bacteria"/>
</dbReference>
<sequence>MRNSKLSQSIRLAILCSLSAPVALISNSVLAEEAAQKDKNIEVIAITGSRIRQVGAESVSPIISIGEKELGFLQEPEVEQILRSLPATIPGDGSNVNNGSAGAATIDLRGLGSQRSLILMDGRRMIPFNYNGSVDASTIPSALIKSIDIVTGGASATYGSDAIAGAVNVLLKNDFEGVDLDLKHSRTGDNDGDKSSIALTIGSSLANGKGNAAISIGWMQRDQVLLGDRSLGLLGIETANGANYQQFLNGEAPAPAPSECSAPNSVASGGSTTAIPTRFAIVGAGASAAGQFRNDGTLVNKECSVFNFNPYNFYQTPTERYTATALAHYDITEEQQIYTNFSYANNSVDTQVAPSGTFGAAFNLPLRNPLIGNQAREFMIGAANTALSNGLLDSTNWQDLNNNGVVDADDYLKVQLRRRTLELGARTERFDSEQFQFVVGSRGQLFGDWEYDAYYQYGESNRTTVRAGYTNLTNIQNALDSFDGVTCNNGDSTCVPINLFGGYGTITDEMAGYAQAVALQQQKYSQEIATVIVNGPVDMIQLPTADAPLALSFGYETRTEKGLFEPDECLKLAPASCQGGAGGNQLPVKGGFKVDELFFEGALPILADLPAAQSLDLSFGYRWADYDTVGNNETWKLGFNWRPVDSVLFRVMQQQATRAPNVGEIASPVVTSLDNSKLDPCSVANAENIDARLRQLCISTGMSDAQVGNVQDVVSGQVNVIQGTDPNNQPGAEQADTLTAGIVWTPEFDFAQNLTLSVDYYDIDIKDTIDKFSAQEITDACYIYGDVNACAKIKRVGGDLTVDGAGIEQLTTNLKYQRAQGVEIGFNLAFDLTEMGQLEFSGTVNKYLKQESQSSDTLPVLDCKGHFGTSCDPIPEVQWVQRTTWNYEDTTVSLQWRHSDGISAEPSERAGVFETFQTIGGYNYFDLFASYNYSDNIKLTFGIDNLFEKEPPVVGNEAGDTSSNSGNTFPSNYDVLGRKFKMGIKFQF</sequence>
<dbReference type="eggNOG" id="COG1629">
    <property type="taxonomic scope" value="Bacteria"/>
</dbReference>
<dbReference type="PANTHER" id="PTHR47234:SF2">
    <property type="entry name" value="TONB-DEPENDENT RECEPTOR"/>
    <property type="match status" value="1"/>
</dbReference>
<evidence type="ECO:0000313" key="13">
    <source>
        <dbReference type="EMBL" id="EAR29661.1"/>
    </source>
</evidence>
<keyword evidence="14" id="KW-1185">Reference proteome</keyword>
<keyword evidence="5 9" id="KW-0798">TonB box</keyword>